<keyword evidence="2" id="KW-1185">Reference proteome</keyword>
<dbReference type="Proteomes" id="UP000007880">
    <property type="component" value="Chromosome"/>
</dbReference>
<name>I0I6N6_CALAS</name>
<dbReference type="EMBL" id="AP012337">
    <property type="protein sequence ID" value="BAM00924.1"/>
    <property type="molecule type" value="Genomic_DNA"/>
</dbReference>
<protein>
    <submittedName>
        <fullName evidence="1">Uncharacterized protein</fullName>
    </submittedName>
</protein>
<proteinExistence type="predicted"/>
<accession>I0I6N6</accession>
<gene>
    <name evidence="1" type="ordered locus">CLDAP_28840</name>
</gene>
<sequence>MPFTPSMRIVINVLRWPGIVLIFPIKQYMFVVHFREAQPGMTAASANAPAIAMKSQRVK</sequence>
<evidence type="ECO:0000313" key="2">
    <source>
        <dbReference type="Proteomes" id="UP000007880"/>
    </source>
</evidence>
<evidence type="ECO:0000313" key="1">
    <source>
        <dbReference type="EMBL" id="BAM00924.1"/>
    </source>
</evidence>
<dbReference type="KEGG" id="cap:CLDAP_28840"/>
<dbReference type="AlphaFoldDB" id="I0I6N6"/>
<organism evidence="1 2">
    <name type="scientific">Caldilinea aerophila (strain DSM 14535 / JCM 11387 / NBRC 104270 / STL-6-O1)</name>
    <dbReference type="NCBI Taxonomy" id="926550"/>
    <lineage>
        <taxon>Bacteria</taxon>
        <taxon>Bacillati</taxon>
        <taxon>Chloroflexota</taxon>
        <taxon>Caldilineae</taxon>
        <taxon>Caldilineales</taxon>
        <taxon>Caldilineaceae</taxon>
        <taxon>Caldilinea</taxon>
    </lineage>
</organism>
<dbReference type="HOGENOM" id="CLU_2951543_0_0_0"/>
<reference evidence="1 2" key="1">
    <citation type="submission" date="2012-02" db="EMBL/GenBank/DDBJ databases">
        <title>Complete genome sequence of Caldilinea aerophila DSM 14535 (= NBRC 102666).</title>
        <authorList>
            <person name="Oguchi A."/>
            <person name="Hosoyama A."/>
            <person name="Sekine M."/>
            <person name="Fukai R."/>
            <person name="Kato Y."/>
            <person name="Nakamura S."/>
            <person name="Hanada S."/>
            <person name="Yamazaki S."/>
            <person name="Fujita N."/>
        </authorList>
    </citation>
    <scope>NUCLEOTIDE SEQUENCE [LARGE SCALE GENOMIC DNA]</scope>
    <source>
        <strain evidence="2">DSM 14535 / JCM 11387 / NBRC 104270 / STL-6-O1</strain>
    </source>
</reference>